<protein>
    <submittedName>
        <fullName evidence="1">Uncharacterized protein</fullName>
    </submittedName>
</protein>
<dbReference type="EMBL" id="KL142409">
    <property type="protein sequence ID" value="KDR68239.1"/>
    <property type="molecule type" value="Genomic_DNA"/>
</dbReference>
<evidence type="ECO:0000313" key="2">
    <source>
        <dbReference type="Proteomes" id="UP000027222"/>
    </source>
</evidence>
<gene>
    <name evidence="1" type="ORF">GALMADRAFT_161135</name>
</gene>
<reference evidence="2" key="1">
    <citation type="journal article" date="2014" name="Proc. Natl. Acad. Sci. U.S.A.">
        <title>Extensive sampling of basidiomycete genomes demonstrates inadequacy of the white-rot/brown-rot paradigm for wood decay fungi.</title>
        <authorList>
            <person name="Riley R."/>
            <person name="Salamov A.A."/>
            <person name="Brown D.W."/>
            <person name="Nagy L.G."/>
            <person name="Floudas D."/>
            <person name="Held B.W."/>
            <person name="Levasseur A."/>
            <person name="Lombard V."/>
            <person name="Morin E."/>
            <person name="Otillar R."/>
            <person name="Lindquist E.A."/>
            <person name="Sun H."/>
            <person name="LaButti K.M."/>
            <person name="Schmutz J."/>
            <person name="Jabbour D."/>
            <person name="Luo H."/>
            <person name="Baker S.E."/>
            <person name="Pisabarro A.G."/>
            <person name="Walton J.D."/>
            <person name="Blanchette R.A."/>
            <person name="Henrissat B."/>
            <person name="Martin F."/>
            <person name="Cullen D."/>
            <person name="Hibbett D.S."/>
            <person name="Grigoriev I.V."/>
        </authorList>
    </citation>
    <scope>NUCLEOTIDE SEQUENCE [LARGE SCALE GENOMIC DNA]</scope>
    <source>
        <strain evidence="2">CBS 339.88</strain>
    </source>
</reference>
<proteinExistence type="predicted"/>
<organism evidence="1 2">
    <name type="scientific">Galerina marginata (strain CBS 339.88)</name>
    <dbReference type="NCBI Taxonomy" id="685588"/>
    <lineage>
        <taxon>Eukaryota</taxon>
        <taxon>Fungi</taxon>
        <taxon>Dikarya</taxon>
        <taxon>Basidiomycota</taxon>
        <taxon>Agaricomycotina</taxon>
        <taxon>Agaricomycetes</taxon>
        <taxon>Agaricomycetidae</taxon>
        <taxon>Agaricales</taxon>
        <taxon>Agaricineae</taxon>
        <taxon>Strophariaceae</taxon>
        <taxon>Galerina</taxon>
    </lineage>
</organism>
<dbReference type="AlphaFoldDB" id="A0A067SKH8"/>
<accession>A0A067SKH8</accession>
<evidence type="ECO:0000313" key="1">
    <source>
        <dbReference type="EMBL" id="KDR68239.1"/>
    </source>
</evidence>
<keyword evidence="2" id="KW-1185">Reference proteome</keyword>
<dbReference type="Proteomes" id="UP000027222">
    <property type="component" value="Unassembled WGS sequence"/>
</dbReference>
<dbReference type="HOGENOM" id="CLU_1510717_0_0_1"/>
<sequence>MVPHLLDVVAQVLAYDSYHDKPPVLASQHDPRTRRSHIVAEIVAQSSFKEGVDAGSPLESLHASQDRLLTRTHALQGLAYYTPGIFLAPVLELWPNRAASMSNSGLLHRHVSCPDFQIATPDLLLVVGALPLSHPLSLCPSQPRAGGPYDRWPWRTDITRMIRRESFRHDRETGVWAN</sequence>
<name>A0A067SKH8_GALM3</name>